<dbReference type="AlphaFoldDB" id="A0A4C1YC10"/>
<protein>
    <submittedName>
        <fullName evidence="2">Uncharacterized protein</fullName>
    </submittedName>
</protein>
<sequence length="134" mass="14300">MINSPGPRTIGRPTFTDGVRRYRCAGASSQIAPPITHVVENGRALPASACSPTRNLGLSGSSRRVAAGAIRPGGYRLTDFCRRGRRRFGSNGRVPLLEGRIGADAVAARARPGPFYEGGRPAAGGRSEFWRRSH</sequence>
<dbReference type="EMBL" id="BGZK01001131">
    <property type="protein sequence ID" value="GBP72037.1"/>
    <property type="molecule type" value="Genomic_DNA"/>
</dbReference>
<proteinExistence type="predicted"/>
<organism evidence="2 3">
    <name type="scientific">Eumeta variegata</name>
    <name type="common">Bagworm moth</name>
    <name type="synonym">Eumeta japonica</name>
    <dbReference type="NCBI Taxonomy" id="151549"/>
    <lineage>
        <taxon>Eukaryota</taxon>
        <taxon>Metazoa</taxon>
        <taxon>Ecdysozoa</taxon>
        <taxon>Arthropoda</taxon>
        <taxon>Hexapoda</taxon>
        <taxon>Insecta</taxon>
        <taxon>Pterygota</taxon>
        <taxon>Neoptera</taxon>
        <taxon>Endopterygota</taxon>
        <taxon>Lepidoptera</taxon>
        <taxon>Glossata</taxon>
        <taxon>Ditrysia</taxon>
        <taxon>Tineoidea</taxon>
        <taxon>Psychidae</taxon>
        <taxon>Oiketicinae</taxon>
        <taxon>Eumeta</taxon>
    </lineage>
</organism>
<evidence type="ECO:0000256" key="1">
    <source>
        <dbReference type="SAM" id="MobiDB-lite"/>
    </source>
</evidence>
<dbReference type="Proteomes" id="UP000299102">
    <property type="component" value="Unassembled WGS sequence"/>
</dbReference>
<keyword evidence="3" id="KW-1185">Reference proteome</keyword>
<name>A0A4C1YC10_EUMVA</name>
<comment type="caution">
    <text evidence="2">The sequence shown here is derived from an EMBL/GenBank/DDBJ whole genome shotgun (WGS) entry which is preliminary data.</text>
</comment>
<reference evidence="2 3" key="1">
    <citation type="journal article" date="2019" name="Commun. Biol.">
        <title>The bagworm genome reveals a unique fibroin gene that provides high tensile strength.</title>
        <authorList>
            <person name="Kono N."/>
            <person name="Nakamura H."/>
            <person name="Ohtoshi R."/>
            <person name="Tomita M."/>
            <person name="Numata K."/>
            <person name="Arakawa K."/>
        </authorList>
    </citation>
    <scope>NUCLEOTIDE SEQUENCE [LARGE SCALE GENOMIC DNA]</scope>
</reference>
<gene>
    <name evidence="2" type="ORF">EVAR_48530_1</name>
</gene>
<evidence type="ECO:0000313" key="2">
    <source>
        <dbReference type="EMBL" id="GBP72037.1"/>
    </source>
</evidence>
<evidence type="ECO:0000313" key="3">
    <source>
        <dbReference type="Proteomes" id="UP000299102"/>
    </source>
</evidence>
<accession>A0A4C1YC10</accession>
<feature type="region of interest" description="Disordered" evidence="1">
    <location>
        <begin position="115"/>
        <end position="134"/>
    </location>
</feature>